<dbReference type="RefSeq" id="XP_024741269.1">
    <property type="nucleotide sequence ID" value="XM_024879507.1"/>
</dbReference>
<dbReference type="GeneID" id="36587584"/>
<dbReference type="EMBL" id="KZ613765">
    <property type="protein sequence ID" value="PMD64365.1"/>
    <property type="molecule type" value="Genomic_DNA"/>
</dbReference>
<keyword evidence="2" id="KW-1185">Reference proteome</keyword>
<name>A0A2J6TMX6_9HELO</name>
<proteinExistence type="predicted"/>
<dbReference type="InParanoid" id="A0A2J6TMX6"/>
<sequence length="68" mass="7706">MYIGWAICPANIQFKDLFVARESLNGTLILAYQKGQAFHAVAYITLTYERSGTYLIETDESGRVEMLL</sequence>
<dbReference type="Proteomes" id="UP000235371">
    <property type="component" value="Unassembled WGS sequence"/>
</dbReference>
<reference evidence="1 2" key="1">
    <citation type="submission" date="2016-04" db="EMBL/GenBank/DDBJ databases">
        <title>A degradative enzymes factory behind the ericoid mycorrhizal symbiosis.</title>
        <authorList>
            <consortium name="DOE Joint Genome Institute"/>
            <person name="Martino E."/>
            <person name="Morin E."/>
            <person name="Grelet G."/>
            <person name="Kuo A."/>
            <person name="Kohler A."/>
            <person name="Daghino S."/>
            <person name="Barry K."/>
            <person name="Choi C."/>
            <person name="Cichocki N."/>
            <person name="Clum A."/>
            <person name="Copeland A."/>
            <person name="Hainaut M."/>
            <person name="Haridas S."/>
            <person name="Labutti K."/>
            <person name="Lindquist E."/>
            <person name="Lipzen A."/>
            <person name="Khouja H.-R."/>
            <person name="Murat C."/>
            <person name="Ohm R."/>
            <person name="Olson A."/>
            <person name="Spatafora J."/>
            <person name="Veneault-Fourrey C."/>
            <person name="Henrissat B."/>
            <person name="Grigoriev I."/>
            <person name="Martin F."/>
            <person name="Perotto S."/>
        </authorList>
    </citation>
    <scope>NUCLEOTIDE SEQUENCE [LARGE SCALE GENOMIC DNA]</scope>
    <source>
        <strain evidence="1 2">E</strain>
    </source>
</reference>
<gene>
    <name evidence="1" type="ORF">K444DRAFT_609073</name>
</gene>
<accession>A0A2J6TMX6</accession>
<evidence type="ECO:0000313" key="1">
    <source>
        <dbReference type="EMBL" id="PMD64365.1"/>
    </source>
</evidence>
<dbReference type="AlphaFoldDB" id="A0A2J6TMX6"/>
<organism evidence="1 2">
    <name type="scientific">Hyaloscypha bicolor E</name>
    <dbReference type="NCBI Taxonomy" id="1095630"/>
    <lineage>
        <taxon>Eukaryota</taxon>
        <taxon>Fungi</taxon>
        <taxon>Dikarya</taxon>
        <taxon>Ascomycota</taxon>
        <taxon>Pezizomycotina</taxon>
        <taxon>Leotiomycetes</taxon>
        <taxon>Helotiales</taxon>
        <taxon>Hyaloscyphaceae</taxon>
        <taxon>Hyaloscypha</taxon>
        <taxon>Hyaloscypha bicolor</taxon>
    </lineage>
</organism>
<evidence type="ECO:0000313" key="2">
    <source>
        <dbReference type="Proteomes" id="UP000235371"/>
    </source>
</evidence>
<protein>
    <submittedName>
        <fullName evidence="1">Uncharacterized protein</fullName>
    </submittedName>
</protein>